<dbReference type="Proteomes" id="UP000031623">
    <property type="component" value="Chromosome"/>
</dbReference>
<dbReference type="AlphaFoldDB" id="A0A090AMI3"/>
<accession>A0A090AMI3</accession>
<dbReference type="OrthoDB" id="5622970at2"/>
<protein>
    <submittedName>
        <fullName evidence="1">Uncharacterized protein</fullName>
    </submittedName>
</protein>
<evidence type="ECO:0000313" key="1">
    <source>
        <dbReference type="EMBL" id="BAP57202.1"/>
    </source>
</evidence>
<keyword evidence="2" id="KW-1185">Reference proteome</keyword>
<dbReference type="KEGG" id="tig:THII_2905"/>
<gene>
    <name evidence="1" type="ORF">THII_2905</name>
</gene>
<evidence type="ECO:0000313" key="2">
    <source>
        <dbReference type="Proteomes" id="UP000031623"/>
    </source>
</evidence>
<sequence length="335" mass="37205">MLEQDADVTISIIELSSTDYSVLKVAVTLLERNRLKVRLLEKGNTAGTLVLIDFDTPSGKDFYTHFNYARHRAMLLLSTETLNDHRNLVLKKPLRVQTLKDVLYDLYLGLNPQLKTVQLSKQPEVETSHLPSNPFNPQNNLFFVLFKALQAKSVIQVFCSPHSPLFVNTISGIIASSISNETLRKIISSQSYAFKSTKLSSADFEILAKGQVIVPLNQVLWNAALYGSQGQLIEGHSPEIPIQLKAWPNLSRLDFEPHHMKLASIMAGKALTLKQIHLKTNLPWETIVGFYNAAYATNLIVINPANLPTTPTSKSAPPVKASLLAKIANRLKIAS</sequence>
<proteinExistence type="predicted"/>
<dbReference type="HOGENOM" id="CLU_745617_0_0_6"/>
<dbReference type="EMBL" id="AP014633">
    <property type="protein sequence ID" value="BAP57202.1"/>
    <property type="molecule type" value="Genomic_DNA"/>
</dbReference>
<name>A0A090AMI3_9GAMM</name>
<organism evidence="1 2">
    <name type="scientific">Thioploca ingrica</name>
    <dbReference type="NCBI Taxonomy" id="40754"/>
    <lineage>
        <taxon>Bacteria</taxon>
        <taxon>Pseudomonadati</taxon>
        <taxon>Pseudomonadota</taxon>
        <taxon>Gammaproteobacteria</taxon>
        <taxon>Thiotrichales</taxon>
        <taxon>Thiotrichaceae</taxon>
        <taxon>Thioploca</taxon>
    </lineage>
</organism>
<reference evidence="1 2" key="1">
    <citation type="journal article" date="2014" name="ISME J.">
        <title>Ecophysiology of Thioploca ingrica as revealed by the complete genome sequence supplemented with proteomic evidence.</title>
        <authorList>
            <person name="Kojima H."/>
            <person name="Ogura Y."/>
            <person name="Yamamoto N."/>
            <person name="Togashi T."/>
            <person name="Mori H."/>
            <person name="Watanabe T."/>
            <person name="Nemoto F."/>
            <person name="Kurokawa K."/>
            <person name="Hayashi T."/>
            <person name="Fukui M."/>
        </authorList>
    </citation>
    <scope>NUCLEOTIDE SEQUENCE [LARGE SCALE GENOMIC DNA]</scope>
</reference>